<keyword evidence="2" id="KW-1185">Reference proteome</keyword>
<protein>
    <submittedName>
        <fullName evidence="1">Uncharacterized protein</fullName>
    </submittedName>
</protein>
<dbReference type="Proteomes" id="UP000266723">
    <property type="component" value="Unassembled WGS sequence"/>
</dbReference>
<comment type="caution">
    <text evidence="1">The sequence shown here is derived from an EMBL/GenBank/DDBJ whole genome shotgun (WGS) entry which is preliminary data.</text>
</comment>
<evidence type="ECO:0000313" key="1">
    <source>
        <dbReference type="EMBL" id="KAF3604822.1"/>
    </source>
</evidence>
<sequence length="140" mass="16186">MKPTWSWQRAVTGSVPLLRDYWNKLDRNKIKKLELDITNTVMGLPWKAVTGSVPLLRDYCNKLDRNKIKKLELDITNTVMGLPWNADQELPSRSKALYNLGKTDVTRKNQDFDALISELCYGRKLHSIELLLLHQASFTN</sequence>
<organism evidence="1 2">
    <name type="scientific">Brassica cretica</name>
    <name type="common">Mustard</name>
    <dbReference type="NCBI Taxonomy" id="69181"/>
    <lineage>
        <taxon>Eukaryota</taxon>
        <taxon>Viridiplantae</taxon>
        <taxon>Streptophyta</taxon>
        <taxon>Embryophyta</taxon>
        <taxon>Tracheophyta</taxon>
        <taxon>Spermatophyta</taxon>
        <taxon>Magnoliopsida</taxon>
        <taxon>eudicotyledons</taxon>
        <taxon>Gunneridae</taxon>
        <taxon>Pentapetalae</taxon>
        <taxon>rosids</taxon>
        <taxon>malvids</taxon>
        <taxon>Brassicales</taxon>
        <taxon>Brassicaceae</taxon>
        <taxon>Brassiceae</taxon>
        <taxon>Brassica</taxon>
    </lineage>
</organism>
<dbReference type="EMBL" id="QGKV02000297">
    <property type="protein sequence ID" value="KAF3604822.1"/>
    <property type="molecule type" value="Genomic_DNA"/>
</dbReference>
<gene>
    <name evidence="1" type="ORF">DY000_02047756</name>
</gene>
<evidence type="ECO:0000313" key="2">
    <source>
        <dbReference type="Proteomes" id="UP000266723"/>
    </source>
</evidence>
<name>A0ABQ7EMQ0_BRACR</name>
<proteinExistence type="predicted"/>
<accession>A0ABQ7EMQ0</accession>
<reference evidence="1 2" key="1">
    <citation type="journal article" date="2020" name="BMC Genomics">
        <title>Intraspecific diversification of the crop wild relative Brassica cretica Lam. using demographic model selection.</title>
        <authorList>
            <person name="Kioukis A."/>
            <person name="Michalopoulou V.A."/>
            <person name="Briers L."/>
            <person name="Pirintsos S."/>
            <person name="Studholme D.J."/>
            <person name="Pavlidis P."/>
            <person name="Sarris P.F."/>
        </authorList>
    </citation>
    <scope>NUCLEOTIDE SEQUENCE [LARGE SCALE GENOMIC DNA]</scope>
    <source>
        <strain evidence="2">cv. PFS-1207/04</strain>
    </source>
</reference>